<name>A0A9D9DHU8_9BACL</name>
<accession>A0A9D9DHU8</accession>
<sequence>MESIIFNKTKKLIIVVFKDGSSFVFDFSYKYYEKFVLPFLNKENDKILYAGIASNYANVFSLPSDIKYLIQENEVLKSK</sequence>
<organism evidence="1 2">
    <name type="scientific">Candidatus Onthovivens merdipullorum</name>
    <dbReference type="NCBI Taxonomy" id="2840889"/>
    <lineage>
        <taxon>Bacteria</taxon>
        <taxon>Bacillati</taxon>
        <taxon>Bacillota</taxon>
        <taxon>Bacilli</taxon>
        <taxon>Bacillales</taxon>
        <taxon>Candidatus Onthovivens</taxon>
    </lineage>
</organism>
<dbReference type="EMBL" id="JADIMY010000108">
    <property type="protein sequence ID" value="MBO8427944.1"/>
    <property type="molecule type" value="Genomic_DNA"/>
</dbReference>
<comment type="caution">
    <text evidence="1">The sequence shown here is derived from an EMBL/GenBank/DDBJ whole genome shotgun (WGS) entry which is preliminary data.</text>
</comment>
<reference evidence="1" key="1">
    <citation type="submission" date="2020-10" db="EMBL/GenBank/DDBJ databases">
        <authorList>
            <person name="Gilroy R."/>
        </authorList>
    </citation>
    <scope>NUCLEOTIDE SEQUENCE</scope>
    <source>
        <strain evidence="1">11159</strain>
    </source>
</reference>
<protein>
    <submittedName>
        <fullName evidence="1">Uncharacterized protein</fullName>
    </submittedName>
</protein>
<reference evidence="1" key="2">
    <citation type="journal article" date="2021" name="PeerJ">
        <title>Extensive microbial diversity within the chicken gut microbiome revealed by metagenomics and culture.</title>
        <authorList>
            <person name="Gilroy R."/>
            <person name="Ravi A."/>
            <person name="Getino M."/>
            <person name="Pursley I."/>
            <person name="Horton D.L."/>
            <person name="Alikhan N.F."/>
            <person name="Baker D."/>
            <person name="Gharbi K."/>
            <person name="Hall N."/>
            <person name="Watson M."/>
            <person name="Adriaenssens E.M."/>
            <person name="Foster-Nyarko E."/>
            <person name="Jarju S."/>
            <person name="Secka A."/>
            <person name="Antonio M."/>
            <person name="Oren A."/>
            <person name="Chaudhuri R.R."/>
            <person name="La Ragione R."/>
            <person name="Hildebrand F."/>
            <person name="Pallen M.J."/>
        </authorList>
    </citation>
    <scope>NUCLEOTIDE SEQUENCE</scope>
    <source>
        <strain evidence="1">11159</strain>
    </source>
</reference>
<dbReference type="AlphaFoldDB" id="A0A9D9DHU8"/>
<dbReference type="Proteomes" id="UP000823613">
    <property type="component" value="Unassembled WGS sequence"/>
</dbReference>
<gene>
    <name evidence="1" type="ORF">IAC58_05335</name>
</gene>
<evidence type="ECO:0000313" key="1">
    <source>
        <dbReference type="EMBL" id="MBO8427944.1"/>
    </source>
</evidence>
<evidence type="ECO:0000313" key="2">
    <source>
        <dbReference type="Proteomes" id="UP000823613"/>
    </source>
</evidence>
<proteinExistence type="predicted"/>